<evidence type="ECO:0000313" key="3">
    <source>
        <dbReference type="EMBL" id="KAH7046618.1"/>
    </source>
</evidence>
<evidence type="ECO:0000313" key="4">
    <source>
        <dbReference type="Proteomes" id="UP000774617"/>
    </source>
</evidence>
<feature type="compositionally biased region" description="Low complexity" evidence="1">
    <location>
        <begin position="118"/>
        <end position="132"/>
    </location>
</feature>
<feature type="region of interest" description="Disordered" evidence="1">
    <location>
        <begin position="66"/>
        <end position="136"/>
    </location>
</feature>
<dbReference type="EMBL" id="JAGTJR010000017">
    <property type="protein sequence ID" value="KAH7046618.1"/>
    <property type="molecule type" value="Genomic_DNA"/>
</dbReference>
<reference evidence="3 4" key="1">
    <citation type="journal article" date="2021" name="Nat. Commun.">
        <title>Genetic determinants of endophytism in the Arabidopsis root mycobiome.</title>
        <authorList>
            <person name="Mesny F."/>
            <person name="Miyauchi S."/>
            <person name="Thiergart T."/>
            <person name="Pickel B."/>
            <person name="Atanasova L."/>
            <person name="Karlsson M."/>
            <person name="Huettel B."/>
            <person name="Barry K.W."/>
            <person name="Haridas S."/>
            <person name="Chen C."/>
            <person name="Bauer D."/>
            <person name="Andreopoulos W."/>
            <person name="Pangilinan J."/>
            <person name="LaButti K."/>
            <person name="Riley R."/>
            <person name="Lipzen A."/>
            <person name="Clum A."/>
            <person name="Drula E."/>
            <person name="Henrissat B."/>
            <person name="Kohler A."/>
            <person name="Grigoriev I.V."/>
            <person name="Martin F.M."/>
            <person name="Hacquard S."/>
        </authorList>
    </citation>
    <scope>NUCLEOTIDE SEQUENCE [LARGE SCALE GENOMIC DNA]</scope>
    <source>
        <strain evidence="3 4">MPI-SDFR-AT-0080</strain>
    </source>
</reference>
<comment type="caution">
    <text evidence="3">The sequence shown here is derived from an EMBL/GenBank/DDBJ whole genome shotgun (WGS) entry which is preliminary data.</text>
</comment>
<keyword evidence="2" id="KW-0472">Membrane</keyword>
<gene>
    <name evidence="3" type="ORF">B0J12DRAFT_741600</name>
</gene>
<proteinExistence type="predicted"/>
<name>A0ABQ8G763_9PEZI</name>
<keyword evidence="4" id="KW-1185">Reference proteome</keyword>
<keyword evidence="2" id="KW-1133">Transmembrane helix</keyword>
<protein>
    <submittedName>
        <fullName evidence="3">Uncharacterized protein</fullName>
    </submittedName>
</protein>
<keyword evidence="2" id="KW-0812">Transmembrane</keyword>
<organism evidence="3 4">
    <name type="scientific">Macrophomina phaseolina</name>
    <dbReference type="NCBI Taxonomy" id="35725"/>
    <lineage>
        <taxon>Eukaryota</taxon>
        <taxon>Fungi</taxon>
        <taxon>Dikarya</taxon>
        <taxon>Ascomycota</taxon>
        <taxon>Pezizomycotina</taxon>
        <taxon>Dothideomycetes</taxon>
        <taxon>Dothideomycetes incertae sedis</taxon>
        <taxon>Botryosphaeriales</taxon>
        <taxon>Botryosphaeriaceae</taxon>
        <taxon>Macrophomina</taxon>
    </lineage>
</organism>
<dbReference type="Proteomes" id="UP000774617">
    <property type="component" value="Unassembled WGS sequence"/>
</dbReference>
<accession>A0ABQ8G763</accession>
<evidence type="ECO:0000256" key="2">
    <source>
        <dbReference type="SAM" id="Phobius"/>
    </source>
</evidence>
<sequence length="236" mass="25653">MTDCSEATKIKYNVIISVLVFALAAALAATFHYWRESRLFAFRLQQRTPDLERGAAVELSELQHPSSSSSFVSSRKLVDKPGQPSSPSSSFSSPSSAPSDDQHDPHRIPPLPFTHGAPTNLSPSSTVTTTTPLPTPPPLAYQQTFWHHGISAFPSPPHQQQQRWSAGRERRLTCGPSGLRAEASVVAGDNPYALSGVPTEEGETRIGDVRRKGRAVMSTARTVEKGRAGQGWERVL</sequence>
<evidence type="ECO:0000256" key="1">
    <source>
        <dbReference type="SAM" id="MobiDB-lite"/>
    </source>
</evidence>
<feature type="transmembrane region" description="Helical" evidence="2">
    <location>
        <begin position="12"/>
        <end position="34"/>
    </location>
</feature>
<feature type="compositionally biased region" description="Low complexity" evidence="1">
    <location>
        <begin position="85"/>
        <end position="99"/>
    </location>
</feature>